<comment type="caution">
    <text evidence="5">The sequence shown here is derived from an EMBL/GenBank/DDBJ whole genome shotgun (WGS) entry which is preliminary data.</text>
</comment>
<dbReference type="EMBL" id="JBHTKJ010000019">
    <property type="protein sequence ID" value="MFD1038425.1"/>
    <property type="molecule type" value="Genomic_DNA"/>
</dbReference>
<dbReference type="Pfam" id="PF01037">
    <property type="entry name" value="AsnC_trans_reg"/>
    <property type="match status" value="1"/>
</dbReference>
<proteinExistence type="predicted"/>
<dbReference type="SUPFAM" id="SSF46785">
    <property type="entry name" value="Winged helix' DNA-binding domain"/>
    <property type="match status" value="1"/>
</dbReference>
<keyword evidence="2" id="KW-0238">DNA-binding</keyword>
<evidence type="ECO:0000256" key="3">
    <source>
        <dbReference type="ARBA" id="ARBA00023163"/>
    </source>
</evidence>
<dbReference type="InterPro" id="IPR019887">
    <property type="entry name" value="Tscrpt_reg_AsnC/Lrp_C"/>
</dbReference>
<name>A0ABW3LNE1_9BACI</name>
<keyword evidence="3" id="KW-0804">Transcription</keyword>
<evidence type="ECO:0000313" key="5">
    <source>
        <dbReference type="EMBL" id="MFD1038425.1"/>
    </source>
</evidence>
<dbReference type="Proteomes" id="UP001597040">
    <property type="component" value="Unassembled WGS sequence"/>
</dbReference>
<dbReference type="Pfam" id="PF13404">
    <property type="entry name" value="HTH_AsnC-type"/>
    <property type="match status" value="1"/>
</dbReference>
<evidence type="ECO:0000313" key="6">
    <source>
        <dbReference type="Proteomes" id="UP001597040"/>
    </source>
</evidence>
<dbReference type="Gene3D" id="3.30.70.920">
    <property type="match status" value="1"/>
</dbReference>
<reference evidence="6" key="1">
    <citation type="journal article" date="2019" name="Int. J. Syst. Evol. Microbiol.">
        <title>The Global Catalogue of Microorganisms (GCM) 10K type strain sequencing project: providing services to taxonomists for standard genome sequencing and annotation.</title>
        <authorList>
            <consortium name="The Broad Institute Genomics Platform"/>
            <consortium name="The Broad Institute Genome Sequencing Center for Infectious Disease"/>
            <person name="Wu L."/>
            <person name="Ma J."/>
        </authorList>
    </citation>
    <scope>NUCLEOTIDE SEQUENCE [LARGE SCALE GENOMIC DNA]</scope>
    <source>
        <strain evidence="6">CCUG 56754</strain>
    </source>
</reference>
<dbReference type="InterPro" id="IPR036390">
    <property type="entry name" value="WH_DNA-bd_sf"/>
</dbReference>
<feature type="domain" description="HTH asnC-type" evidence="4">
    <location>
        <begin position="4"/>
        <end position="64"/>
    </location>
</feature>
<dbReference type="SUPFAM" id="SSF54909">
    <property type="entry name" value="Dimeric alpha+beta barrel"/>
    <property type="match status" value="1"/>
</dbReference>
<dbReference type="PRINTS" id="PR00033">
    <property type="entry name" value="HTHASNC"/>
</dbReference>
<evidence type="ECO:0000259" key="4">
    <source>
        <dbReference type="PROSITE" id="PS50956"/>
    </source>
</evidence>
<keyword evidence="1" id="KW-0805">Transcription regulation</keyword>
<accession>A0ABW3LNE1</accession>
<dbReference type="Gene3D" id="1.10.10.10">
    <property type="entry name" value="Winged helix-like DNA-binding domain superfamily/Winged helix DNA-binding domain"/>
    <property type="match status" value="1"/>
</dbReference>
<dbReference type="PANTHER" id="PTHR30154:SF34">
    <property type="entry name" value="TRANSCRIPTIONAL REGULATOR AZLB"/>
    <property type="match status" value="1"/>
</dbReference>
<keyword evidence="6" id="KW-1185">Reference proteome</keyword>
<dbReference type="InterPro" id="IPR036388">
    <property type="entry name" value="WH-like_DNA-bd_sf"/>
</dbReference>
<organism evidence="5 6">
    <name type="scientific">Virgibacillus byunsanensis</name>
    <dbReference type="NCBI Taxonomy" id="570945"/>
    <lineage>
        <taxon>Bacteria</taxon>
        <taxon>Bacillati</taxon>
        <taxon>Bacillota</taxon>
        <taxon>Bacilli</taxon>
        <taxon>Bacillales</taxon>
        <taxon>Bacillaceae</taxon>
        <taxon>Virgibacillus</taxon>
    </lineage>
</organism>
<sequence length="152" mass="17373">MIDLSDLDIKLLKELQKDGKKSYTHLAEQFDTTVATVSNRVQRLMDQDVLKIVGVVNPIKTGNPFVCIFGMKVPMNKQQSVIDELHKIKDVRYISSAVGTFDIFVEVVTSSNIELYRIMREEFSQIEGIEKYESSILLEVHKQSYEFGANKP</sequence>
<gene>
    <name evidence="5" type="ORF">ACFQ3N_08435</name>
</gene>
<dbReference type="SMART" id="SM00344">
    <property type="entry name" value="HTH_ASNC"/>
    <property type="match status" value="1"/>
</dbReference>
<dbReference type="InterPro" id="IPR000485">
    <property type="entry name" value="AsnC-type_HTH_dom"/>
</dbReference>
<evidence type="ECO:0000256" key="1">
    <source>
        <dbReference type="ARBA" id="ARBA00023015"/>
    </source>
</evidence>
<dbReference type="RefSeq" id="WP_390361392.1">
    <property type="nucleotide sequence ID" value="NZ_JBHTKJ010000019.1"/>
</dbReference>
<dbReference type="InterPro" id="IPR019888">
    <property type="entry name" value="Tscrpt_reg_AsnC-like"/>
</dbReference>
<dbReference type="InterPro" id="IPR011008">
    <property type="entry name" value="Dimeric_a/b-barrel"/>
</dbReference>
<evidence type="ECO:0000256" key="2">
    <source>
        <dbReference type="ARBA" id="ARBA00023125"/>
    </source>
</evidence>
<dbReference type="PROSITE" id="PS50956">
    <property type="entry name" value="HTH_ASNC_2"/>
    <property type="match status" value="1"/>
</dbReference>
<protein>
    <submittedName>
        <fullName evidence="5">Lrp/AsnC family transcriptional regulator</fullName>
    </submittedName>
</protein>
<dbReference type="PANTHER" id="PTHR30154">
    <property type="entry name" value="LEUCINE-RESPONSIVE REGULATORY PROTEIN"/>
    <property type="match status" value="1"/>
</dbReference>